<protein>
    <submittedName>
        <fullName evidence="7">Bax inhibitor-1/YccA family protein</fullName>
    </submittedName>
</protein>
<keyword evidence="3 6" id="KW-0812">Transmembrane</keyword>
<keyword evidence="4 6" id="KW-1133">Transmembrane helix</keyword>
<feature type="transmembrane region" description="Helical" evidence="6">
    <location>
        <begin position="63"/>
        <end position="82"/>
    </location>
</feature>
<evidence type="ECO:0000256" key="2">
    <source>
        <dbReference type="ARBA" id="ARBA00010350"/>
    </source>
</evidence>
<evidence type="ECO:0000256" key="3">
    <source>
        <dbReference type="ARBA" id="ARBA00022692"/>
    </source>
</evidence>
<feature type="transmembrane region" description="Helical" evidence="6">
    <location>
        <begin position="35"/>
        <end position="57"/>
    </location>
</feature>
<dbReference type="PANTHER" id="PTHR23291:SF50">
    <property type="entry name" value="PROTEIN LIFEGUARD 4"/>
    <property type="match status" value="1"/>
</dbReference>
<feature type="transmembrane region" description="Helical" evidence="6">
    <location>
        <begin position="175"/>
        <end position="195"/>
    </location>
</feature>
<dbReference type="PANTHER" id="PTHR23291">
    <property type="entry name" value="BAX INHIBITOR-RELATED"/>
    <property type="match status" value="1"/>
</dbReference>
<keyword evidence="8" id="KW-1185">Reference proteome</keyword>
<feature type="transmembrane region" description="Helical" evidence="6">
    <location>
        <begin position="151"/>
        <end position="169"/>
    </location>
</feature>
<keyword evidence="5 6" id="KW-0472">Membrane</keyword>
<evidence type="ECO:0000313" key="8">
    <source>
        <dbReference type="Proteomes" id="UP001215503"/>
    </source>
</evidence>
<feature type="transmembrane region" description="Helical" evidence="6">
    <location>
        <begin position="94"/>
        <end position="113"/>
    </location>
</feature>
<gene>
    <name evidence="7" type="ORF">P2G67_04555</name>
</gene>
<proteinExistence type="inferred from homology"/>
<dbReference type="Proteomes" id="UP001215503">
    <property type="component" value="Unassembled WGS sequence"/>
</dbReference>
<evidence type="ECO:0000256" key="5">
    <source>
        <dbReference type="ARBA" id="ARBA00023136"/>
    </source>
</evidence>
<feature type="transmembrane region" description="Helical" evidence="6">
    <location>
        <begin position="119"/>
        <end position="139"/>
    </location>
</feature>
<name>A0ABT5YJZ9_9PROT</name>
<dbReference type="RefSeq" id="WP_275820476.1">
    <property type="nucleotide sequence ID" value="NZ_JARHUD010000002.1"/>
</dbReference>
<evidence type="ECO:0000256" key="6">
    <source>
        <dbReference type="RuleBase" id="RU004379"/>
    </source>
</evidence>
<comment type="caution">
    <text evidence="7">The sequence shown here is derived from an EMBL/GenBank/DDBJ whole genome shotgun (WGS) entry which is preliminary data.</text>
</comment>
<evidence type="ECO:0000313" key="7">
    <source>
        <dbReference type="EMBL" id="MDF2095242.1"/>
    </source>
</evidence>
<dbReference type="CDD" id="cd10432">
    <property type="entry name" value="BI-1-like_bacterial"/>
    <property type="match status" value="1"/>
</dbReference>
<organism evidence="7 8">
    <name type="scientific">Aquibaculum arenosum</name>
    <dbReference type="NCBI Taxonomy" id="3032591"/>
    <lineage>
        <taxon>Bacteria</taxon>
        <taxon>Pseudomonadati</taxon>
        <taxon>Pseudomonadota</taxon>
        <taxon>Alphaproteobacteria</taxon>
        <taxon>Rhodospirillales</taxon>
        <taxon>Rhodovibrionaceae</taxon>
        <taxon>Aquibaculum</taxon>
    </lineage>
</organism>
<feature type="transmembrane region" description="Helical" evidence="6">
    <location>
        <begin position="216"/>
        <end position="240"/>
    </location>
</feature>
<accession>A0ABT5YJZ9</accession>
<reference evidence="7 8" key="1">
    <citation type="submission" date="2023-03" db="EMBL/GenBank/DDBJ databases">
        <title>Fodinicurvata sp. CAU 1616 isolated from sea sendiment.</title>
        <authorList>
            <person name="Kim W."/>
        </authorList>
    </citation>
    <scope>NUCLEOTIDE SEQUENCE [LARGE SCALE GENOMIC DNA]</scope>
    <source>
        <strain evidence="7 8">CAU 1616</strain>
    </source>
</reference>
<comment type="similarity">
    <text evidence="2 6">Belongs to the BI1 family.</text>
</comment>
<dbReference type="EMBL" id="JARHUD010000002">
    <property type="protein sequence ID" value="MDF2095242.1"/>
    <property type="molecule type" value="Genomic_DNA"/>
</dbReference>
<dbReference type="InterPro" id="IPR006214">
    <property type="entry name" value="Bax_inhibitor_1-related"/>
</dbReference>
<sequence length="242" mass="26387">MAFGQDRTKYMSRSQAQTAQLDEGLRSYMLRVYNYMSLGVAFTGAIAMIVAMNPALVQAVASMFWLFFIGVLGLGFMAPRIMTSKSVGAAQICFWVYAGLWGALLGPMMAAYAAIDPMLIARAFFITAGTFAGMSLLGYTTKKNLAPMGAFLAMATIGLLIALLVNAFFIQDGAFQLLLSVVVVLVFSGLTAYETQMIKNMYYETDGADVATRKSIFGAFMLYGSFITLFIYILSILGIMRE</sequence>
<evidence type="ECO:0000256" key="1">
    <source>
        <dbReference type="ARBA" id="ARBA00004141"/>
    </source>
</evidence>
<dbReference type="Pfam" id="PF01027">
    <property type="entry name" value="Bax1-I"/>
    <property type="match status" value="1"/>
</dbReference>
<evidence type="ECO:0000256" key="4">
    <source>
        <dbReference type="ARBA" id="ARBA00022989"/>
    </source>
</evidence>
<comment type="subcellular location">
    <subcellularLocation>
        <location evidence="1">Membrane</location>
        <topology evidence="1">Multi-pass membrane protein</topology>
    </subcellularLocation>
</comment>